<reference evidence="2" key="1">
    <citation type="submission" date="2016-10" db="EMBL/GenBank/DDBJ databases">
        <authorList>
            <person name="Varghese N."/>
            <person name="Submissions S."/>
        </authorList>
    </citation>
    <scope>NUCLEOTIDE SEQUENCE [LARGE SCALE GENOMIC DNA]</scope>
    <source>
        <strain evidence="2">DSM 25751</strain>
    </source>
</reference>
<evidence type="ECO:0000313" key="2">
    <source>
        <dbReference type="Proteomes" id="UP000198564"/>
    </source>
</evidence>
<sequence length="66" mass="7958">MEPVELYIPVHLINNTQNISYLHKYYDELVKKKWFNNNLDISREMVIKARLLKEDKVAEYLADLFS</sequence>
<keyword evidence="2" id="KW-1185">Reference proteome</keyword>
<accession>A0A1H6S4E0</accession>
<dbReference type="Proteomes" id="UP000198564">
    <property type="component" value="Unassembled WGS sequence"/>
</dbReference>
<dbReference type="AlphaFoldDB" id="A0A1H6S4E0"/>
<dbReference type="RefSeq" id="WP_091633381.1">
    <property type="nucleotide sequence ID" value="NZ_FNYW01000006.1"/>
</dbReference>
<evidence type="ECO:0000313" key="1">
    <source>
        <dbReference type="EMBL" id="SEI62801.1"/>
    </source>
</evidence>
<organism evidence="1 2">
    <name type="scientific">Alkalibacterium gilvum</name>
    <dbReference type="NCBI Taxonomy" id="1130080"/>
    <lineage>
        <taxon>Bacteria</taxon>
        <taxon>Bacillati</taxon>
        <taxon>Bacillota</taxon>
        <taxon>Bacilli</taxon>
        <taxon>Lactobacillales</taxon>
        <taxon>Carnobacteriaceae</taxon>
        <taxon>Alkalibacterium</taxon>
    </lineage>
</organism>
<gene>
    <name evidence="1" type="ORF">SAMN04488113_10631</name>
</gene>
<proteinExistence type="predicted"/>
<protein>
    <submittedName>
        <fullName evidence="1">Uncharacterized protein</fullName>
    </submittedName>
</protein>
<name>A0A1H6S4E0_9LACT</name>
<dbReference type="EMBL" id="FNYW01000006">
    <property type="protein sequence ID" value="SEI62801.1"/>
    <property type="molecule type" value="Genomic_DNA"/>
</dbReference>